<evidence type="ECO:0000256" key="3">
    <source>
        <dbReference type="ARBA" id="ARBA00004763"/>
    </source>
</evidence>
<protein>
    <recommendedName>
        <fullName evidence="4 9">Dihydropteroate synthase</fullName>
        <shortName evidence="9">DHPS</shortName>
        <ecNumber evidence="4 9">2.5.1.15</ecNumber>
    </recommendedName>
    <alternativeName>
        <fullName evidence="9">Dihydropteroate pyrophosphorylase</fullName>
    </alternativeName>
</protein>
<dbReference type="AlphaFoldDB" id="A0A3D9Z010"/>
<proteinExistence type="inferred from homology"/>
<comment type="pathway">
    <text evidence="3 9">Cofactor biosynthesis; tetrahydrofolate biosynthesis; 7,8-dihydrofolate from 2-amino-4-hydroxy-6-hydroxymethyl-7,8-dihydropteridine diphosphate and 4-aminobenzoate: step 1/2.</text>
</comment>
<dbReference type="PROSITE" id="PS00793">
    <property type="entry name" value="DHPS_2"/>
    <property type="match status" value="1"/>
</dbReference>
<comment type="caution">
    <text evidence="11">The sequence shown here is derived from an EMBL/GenBank/DDBJ whole genome shotgun (WGS) entry which is preliminary data.</text>
</comment>
<evidence type="ECO:0000256" key="7">
    <source>
        <dbReference type="ARBA" id="ARBA00022842"/>
    </source>
</evidence>
<comment type="cofactor">
    <cofactor evidence="2 9">
        <name>Mg(2+)</name>
        <dbReference type="ChEBI" id="CHEBI:18420"/>
    </cofactor>
</comment>
<comment type="catalytic activity">
    <reaction evidence="1">
        <text>(7,8-dihydropterin-6-yl)methyl diphosphate + 4-aminobenzoate = 7,8-dihydropteroate + diphosphate</text>
        <dbReference type="Rhea" id="RHEA:19949"/>
        <dbReference type="ChEBI" id="CHEBI:17836"/>
        <dbReference type="ChEBI" id="CHEBI:17839"/>
        <dbReference type="ChEBI" id="CHEBI:33019"/>
        <dbReference type="ChEBI" id="CHEBI:72950"/>
        <dbReference type="EC" id="2.5.1.15"/>
    </reaction>
</comment>
<dbReference type="PANTHER" id="PTHR20941">
    <property type="entry name" value="FOLATE SYNTHESIS PROTEINS"/>
    <property type="match status" value="1"/>
</dbReference>
<evidence type="ECO:0000256" key="8">
    <source>
        <dbReference type="ARBA" id="ARBA00022909"/>
    </source>
</evidence>
<evidence type="ECO:0000256" key="9">
    <source>
        <dbReference type="RuleBase" id="RU361205"/>
    </source>
</evidence>
<dbReference type="NCBIfam" id="TIGR01496">
    <property type="entry name" value="DHPS"/>
    <property type="match status" value="1"/>
</dbReference>
<dbReference type="SUPFAM" id="SSF51717">
    <property type="entry name" value="Dihydropteroate synthetase-like"/>
    <property type="match status" value="1"/>
</dbReference>
<evidence type="ECO:0000256" key="5">
    <source>
        <dbReference type="ARBA" id="ARBA00022679"/>
    </source>
</evidence>
<sequence length="275" mass="29032">MQKKRDQFLALIAGRSAIMGILNVTPDSFSDGGRFQAHDAAVAHAQKLAAEGADIIDVGAESTRPGHVPVPVAEELARLKPMLADIVQATPLPVSIDTSKAAVARAAIADGVAVINDVWGLQRDPEMADAVAEGGAAAVIMHNREDVDPARDILSDMRRFFDHSLALAEKAGIPRAHLILDPGIGFGKTKDQNVTALRDLDHFKDYGLPLLVGVSRKSLFAPILGAGVDERLIGTIATNIIAATRGASIFRVHDVAEHVAAFKVFDAIARTPGAP</sequence>
<dbReference type="GO" id="GO:0046656">
    <property type="term" value="P:folic acid biosynthetic process"/>
    <property type="evidence" value="ECO:0007669"/>
    <property type="project" value="UniProtKB-KW"/>
</dbReference>
<organism evidence="11 12">
    <name type="scientific">Methylovirgula ligni</name>
    <dbReference type="NCBI Taxonomy" id="569860"/>
    <lineage>
        <taxon>Bacteria</taxon>
        <taxon>Pseudomonadati</taxon>
        <taxon>Pseudomonadota</taxon>
        <taxon>Alphaproteobacteria</taxon>
        <taxon>Hyphomicrobiales</taxon>
        <taxon>Beijerinckiaceae</taxon>
        <taxon>Methylovirgula</taxon>
    </lineage>
</organism>
<name>A0A3D9Z010_9HYPH</name>
<evidence type="ECO:0000259" key="10">
    <source>
        <dbReference type="PROSITE" id="PS50972"/>
    </source>
</evidence>
<comment type="function">
    <text evidence="9">Catalyzes the condensation of para-aminobenzoate (pABA) with 6-hydroxymethyl-7,8-dihydropterin diphosphate (DHPt-PP) to form 7,8-dihydropteroate (H2Pte), the immediate precursor of folate derivatives.</text>
</comment>
<dbReference type="InterPro" id="IPR045031">
    <property type="entry name" value="DHP_synth-like"/>
</dbReference>
<dbReference type="InterPro" id="IPR000489">
    <property type="entry name" value="Pterin-binding_dom"/>
</dbReference>
<keyword evidence="7 9" id="KW-0460">Magnesium</keyword>
<dbReference type="PROSITE" id="PS00792">
    <property type="entry name" value="DHPS_1"/>
    <property type="match status" value="1"/>
</dbReference>
<dbReference type="EMBL" id="QUMO01000002">
    <property type="protein sequence ID" value="REF87350.1"/>
    <property type="molecule type" value="Genomic_DNA"/>
</dbReference>
<dbReference type="EC" id="2.5.1.15" evidence="4 9"/>
<dbReference type="Pfam" id="PF00809">
    <property type="entry name" value="Pterin_bind"/>
    <property type="match status" value="1"/>
</dbReference>
<dbReference type="InterPro" id="IPR006390">
    <property type="entry name" value="DHP_synth_dom"/>
</dbReference>
<reference evidence="11 12" key="1">
    <citation type="submission" date="2018-08" db="EMBL/GenBank/DDBJ databases">
        <title>Genomic Encyclopedia of Type Strains, Phase IV (KMG-IV): sequencing the most valuable type-strain genomes for metagenomic binning, comparative biology and taxonomic classification.</title>
        <authorList>
            <person name="Goeker M."/>
        </authorList>
    </citation>
    <scope>NUCLEOTIDE SEQUENCE [LARGE SCALE GENOMIC DNA]</scope>
    <source>
        <strain evidence="11 12">BW863</strain>
    </source>
</reference>
<dbReference type="GO" id="GO:0046872">
    <property type="term" value="F:metal ion binding"/>
    <property type="evidence" value="ECO:0007669"/>
    <property type="project" value="UniProtKB-KW"/>
</dbReference>
<accession>A0A3D9Z010</accession>
<dbReference type="PANTHER" id="PTHR20941:SF1">
    <property type="entry name" value="FOLIC ACID SYNTHESIS PROTEIN FOL1"/>
    <property type="match status" value="1"/>
</dbReference>
<dbReference type="PROSITE" id="PS50972">
    <property type="entry name" value="PTERIN_BINDING"/>
    <property type="match status" value="1"/>
</dbReference>
<dbReference type="UniPathway" id="UPA00077">
    <property type="reaction ID" value="UER00156"/>
</dbReference>
<keyword evidence="5 9" id="KW-0808">Transferase</keyword>
<comment type="similarity">
    <text evidence="9">Belongs to the DHPS family.</text>
</comment>
<evidence type="ECO:0000256" key="4">
    <source>
        <dbReference type="ARBA" id="ARBA00012458"/>
    </source>
</evidence>
<evidence type="ECO:0000313" key="11">
    <source>
        <dbReference type="EMBL" id="REF87350.1"/>
    </source>
</evidence>
<evidence type="ECO:0000313" key="12">
    <source>
        <dbReference type="Proteomes" id="UP000256900"/>
    </source>
</evidence>
<gene>
    <name evidence="11" type="ORF">DES32_0970</name>
</gene>
<dbReference type="GO" id="GO:0046654">
    <property type="term" value="P:tetrahydrofolate biosynthetic process"/>
    <property type="evidence" value="ECO:0007669"/>
    <property type="project" value="UniProtKB-UniPathway"/>
</dbReference>
<dbReference type="Gene3D" id="3.20.20.20">
    <property type="entry name" value="Dihydropteroate synthase-like"/>
    <property type="match status" value="1"/>
</dbReference>
<evidence type="ECO:0000256" key="6">
    <source>
        <dbReference type="ARBA" id="ARBA00022723"/>
    </source>
</evidence>
<keyword evidence="6 9" id="KW-0479">Metal-binding</keyword>
<dbReference type="Proteomes" id="UP000256900">
    <property type="component" value="Unassembled WGS sequence"/>
</dbReference>
<keyword evidence="8 9" id="KW-0289">Folate biosynthesis</keyword>
<feature type="domain" description="Pterin-binding" evidence="10">
    <location>
        <begin position="16"/>
        <end position="263"/>
    </location>
</feature>
<evidence type="ECO:0000256" key="2">
    <source>
        <dbReference type="ARBA" id="ARBA00001946"/>
    </source>
</evidence>
<dbReference type="RefSeq" id="WP_207206623.1">
    <property type="nucleotide sequence ID" value="NZ_CP025086.1"/>
</dbReference>
<dbReference type="GO" id="GO:0005829">
    <property type="term" value="C:cytosol"/>
    <property type="evidence" value="ECO:0007669"/>
    <property type="project" value="TreeGrafter"/>
</dbReference>
<evidence type="ECO:0000256" key="1">
    <source>
        <dbReference type="ARBA" id="ARBA00000012"/>
    </source>
</evidence>
<dbReference type="GO" id="GO:0004156">
    <property type="term" value="F:dihydropteroate synthase activity"/>
    <property type="evidence" value="ECO:0007669"/>
    <property type="project" value="UniProtKB-EC"/>
</dbReference>
<dbReference type="InterPro" id="IPR011005">
    <property type="entry name" value="Dihydropteroate_synth-like_sf"/>
</dbReference>
<keyword evidence="12" id="KW-1185">Reference proteome</keyword>
<dbReference type="CDD" id="cd00739">
    <property type="entry name" value="DHPS"/>
    <property type="match status" value="1"/>
</dbReference>